<dbReference type="CDD" id="cd18809">
    <property type="entry name" value="SF1_C_RecD"/>
    <property type="match status" value="1"/>
</dbReference>
<organism evidence="5 6">
    <name type="scientific">Leptospira ryugenii</name>
    <dbReference type="NCBI Taxonomy" id="1917863"/>
    <lineage>
        <taxon>Bacteria</taxon>
        <taxon>Pseudomonadati</taxon>
        <taxon>Spirochaetota</taxon>
        <taxon>Spirochaetia</taxon>
        <taxon>Leptospirales</taxon>
        <taxon>Leptospiraceae</taxon>
        <taxon>Leptospira</taxon>
    </lineage>
</organism>
<dbReference type="GO" id="GO:0043139">
    <property type="term" value="F:5'-3' DNA helicase activity"/>
    <property type="evidence" value="ECO:0007669"/>
    <property type="project" value="UniProtKB-UniRule"/>
</dbReference>
<comment type="caution">
    <text evidence="5">The sequence shown here is derived from an EMBL/GenBank/DDBJ whole genome shotgun (WGS) entry which is preliminary data.</text>
</comment>
<dbReference type="GO" id="GO:0003677">
    <property type="term" value="F:DNA binding"/>
    <property type="evidence" value="ECO:0007669"/>
    <property type="project" value="UniProtKB-UniRule"/>
</dbReference>
<protein>
    <recommendedName>
        <fullName evidence="3">RecBCD enzyme subunit RecD</fullName>
        <ecNumber evidence="3">5.6.2.3</ecNumber>
    </recommendedName>
    <alternativeName>
        <fullName evidence="3">DNA 5'-3' helicase subunit RecD</fullName>
    </alternativeName>
    <alternativeName>
        <fullName evidence="3">Exonuclease V subunit RecD</fullName>
        <shortName evidence="3">ExoV subunit RecD</shortName>
    </alternativeName>
    <alternativeName>
        <fullName evidence="3">Helicase/nuclease RecBCD subunit RecD</fullName>
    </alternativeName>
</protein>
<dbReference type="InterPro" id="IPR050534">
    <property type="entry name" value="Coronavir_polyprotein_1ab"/>
</dbReference>
<dbReference type="GO" id="GO:0000724">
    <property type="term" value="P:double-strand break repair via homologous recombination"/>
    <property type="evidence" value="ECO:0007669"/>
    <property type="project" value="UniProtKB-UniRule"/>
</dbReference>
<dbReference type="Pfam" id="PF13538">
    <property type="entry name" value="UvrD_C_2"/>
    <property type="match status" value="1"/>
</dbReference>
<keyword evidence="3" id="KW-0238">DNA-binding</keyword>
<comment type="catalytic activity">
    <reaction evidence="3">
        <text>ATP + H2O = ADP + phosphate + H(+)</text>
        <dbReference type="Rhea" id="RHEA:13065"/>
        <dbReference type="ChEBI" id="CHEBI:15377"/>
        <dbReference type="ChEBI" id="CHEBI:15378"/>
        <dbReference type="ChEBI" id="CHEBI:30616"/>
        <dbReference type="ChEBI" id="CHEBI:43474"/>
        <dbReference type="ChEBI" id="CHEBI:456216"/>
        <dbReference type="EC" id="5.6.2.3"/>
    </reaction>
</comment>
<dbReference type="InterPro" id="IPR006344">
    <property type="entry name" value="RecD"/>
</dbReference>
<dbReference type="OrthoDB" id="9803432at2"/>
<dbReference type="GO" id="GO:0008854">
    <property type="term" value="F:exodeoxyribonuclease V activity"/>
    <property type="evidence" value="ECO:0007669"/>
    <property type="project" value="InterPro"/>
</dbReference>
<evidence type="ECO:0000256" key="1">
    <source>
        <dbReference type="ARBA" id="ARBA00022741"/>
    </source>
</evidence>
<dbReference type="Pfam" id="PF13245">
    <property type="entry name" value="AAA_19"/>
    <property type="match status" value="1"/>
</dbReference>
<dbReference type="GO" id="GO:0017116">
    <property type="term" value="F:single-stranded DNA helicase activity"/>
    <property type="evidence" value="ECO:0007669"/>
    <property type="project" value="TreeGrafter"/>
</dbReference>
<evidence type="ECO:0000313" key="5">
    <source>
        <dbReference type="EMBL" id="GBF51809.1"/>
    </source>
</evidence>
<dbReference type="GO" id="GO:0009338">
    <property type="term" value="C:exodeoxyribonuclease V complex"/>
    <property type="evidence" value="ECO:0007669"/>
    <property type="project" value="InterPro"/>
</dbReference>
<reference evidence="5 6" key="1">
    <citation type="submission" date="2018-02" db="EMBL/GenBank/DDBJ databases">
        <title>Novel Leptospira species isolated from soil and water in Japan.</title>
        <authorList>
            <person name="Nakao R."/>
            <person name="Masuzawa T."/>
        </authorList>
    </citation>
    <scope>NUCLEOTIDE SEQUENCE [LARGE SCALE GENOMIC DNA]</scope>
    <source>
        <strain evidence="5 6">YH101</strain>
    </source>
</reference>
<name>A0A2P2E4L0_9LEPT</name>
<evidence type="ECO:0000313" key="6">
    <source>
        <dbReference type="Proteomes" id="UP000245133"/>
    </source>
</evidence>
<dbReference type="Gene3D" id="3.40.50.300">
    <property type="entry name" value="P-loop containing nucleotide triphosphate hydrolases"/>
    <property type="match status" value="2"/>
</dbReference>
<keyword evidence="3" id="KW-0269">Exonuclease</keyword>
<comment type="function">
    <text evidence="3">A helicase/nuclease that prepares dsDNA breaks (DSB) for recombinational DNA repair. Binds to DSBs and unwinds DNA via a highly rapid and processive ATP-dependent bidirectional helicase activity. Unwinds dsDNA until it encounters a Chi (crossover hotspot instigator) sequence from the 3' direction. Cuts ssDNA a few nucleotides 3' to the Chi site. The properties and activities of the enzyme are changed at Chi. The Chi-altered holoenzyme produces a long 3'-ssDNA overhang and facilitates RecA-binding to the ssDNA for homologous DNA recombination and repair. Holoenzyme degrades any linearized DNA that is unable to undergo homologous recombination. In the holoenzyme this subunit has ssDNA-dependent ATPase and 5'-3' helicase activity. When added to pre-assembled RecBC greatly stimulates nuclease activity and augments holoenzyme processivity. Negatively regulates the RecA-loading ability of RecBCD.</text>
</comment>
<keyword evidence="2 3" id="KW-0067">ATP-binding</keyword>
<keyword evidence="3" id="KW-0347">Helicase</keyword>
<dbReference type="HAMAP" id="MF_01487">
    <property type="entry name" value="RecD"/>
    <property type="match status" value="1"/>
</dbReference>
<keyword evidence="3" id="KW-0227">DNA damage</keyword>
<keyword evidence="3" id="KW-0540">Nuclease</keyword>
<comment type="similarity">
    <text evidence="3">Belongs to the RecD family.</text>
</comment>
<gene>
    <name evidence="3 5" type="primary">recD</name>
    <name evidence="5" type="ORF">LPTSP4_33470</name>
</gene>
<dbReference type="EMBL" id="BFBB01000009">
    <property type="protein sequence ID" value="GBF51809.1"/>
    <property type="molecule type" value="Genomic_DNA"/>
</dbReference>
<comment type="subunit">
    <text evidence="3">Heterotrimer of RecB, RecC and RecD. All subunits contribute to DNA-binding.</text>
</comment>
<proteinExistence type="inferred from homology"/>
<dbReference type="InterPro" id="IPR027785">
    <property type="entry name" value="UvrD-like_helicase_C"/>
</dbReference>
<dbReference type="PANTHER" id="PTHR43788:SF6">
    <property type="entry name" value="DNA HELICASE B"/>
    <property type="match status" value="1"/>
</dbReference>
<keyword evidence="3" id="KW-0413">Isomerase</keyword>
<dbReference type="SUPFAM" id="SSF52540">
    <property type="entry name" value="P-loop containing nucleoside triphosphate hydrolases"/>
    <property type="match status" value="1"/>
</dbReference>
<feature type="domain" description="UvrD-like helicase C-terminal" evidence="4">
    <location>
        <begin position="503"/>
        <end position="555"/>
    </location>
</feature>
<dbReference type="NCBIfam" id="TIGR01447">
    <property type="entry name" value="recD"/>
    <property type="match status" value="1"/>
</dbReference>
<evidence type="ECO:0000256" key="3">
    <source>
        <dbReference type="HAMAP-Rule" id="MF_01487"/>
    </source>
</evidence>
<comment type="miscellaneous">
    <text evidence="3">In the RecBCD complex, RecB has a slow 3'-5' helicase, an exonuclease activity and loads RecA onto ssDNA, RecD has a fast 5'-3' helicase activity, while RecC stimulates the ATPase and processivity of the RecB helicase and contributes to recognition of the Chi site.</text>
</comment>
<dbReference type="GO" id="GO:0005524">
    <property type="term" value="F:ATP binding"/>
    <property type="evidence" value="ECO:0007669"/>
    <property type="project" value="UniProtKB-UniRule"/>
</dbReference>
<dbReference type="CDD" id="cd17933">
    <property type="entry name" value="DEXSc_RecD-like"/>
    <property type="match status" value="1"/>
</dbReference>
<evidence type="ECO:0000256" key="2">
    <source>
        <dbReference type="ARBA" id="ARBA00022840"/>
    </source>
</evidence>
<dbReference type="Gene3D" id="2.30.30.940">
    <property type="match status" value="1"/>
</dbReference>
<dbReference type="Proteomes" id="UP000245133">
    <property type="component" value="Unassembled WGS sequence"/>
</dbReference>
<keyword evidence="3" id="KW-0234">DNA repair</keyword>
<dbReference type="InterPro" id="IPR027417">
    <property type="entry name" value="P-loop_NTPase"/>
</dbReference>
<keyword evidence="3" id="KW-0378">Hydrolase</keyword>
<accession>A0A2P2E4L0</accession>
<sequence>MLNPLVSFENITIQSLFASSRDFSPILIALENAYSIGNLAVEFQKEWSSLLEGIAHPFQVFQYKDKTYLYTDSIFQRKQKLEVQIRLFLEEQHSIKIDESSFAQMIENWENLQGNESTRLFPEQKQAIQACLNQPFHIITGGPGTGKTTVVSLLLLCLKELKSLPEPEEIALIAPTGRAAQRLTESIQHRIGNQFSHSDMLFGQTLHSLLQFRKRESGFLYKETRKLPHRLLIVDEASMIDLRMMSALFEAIDVRRTKVILLGDPNQLPSVEIGGVFSDMVSLFSTKKNVLTKLVHSARQRSDSQIQTWMKQTFPIEVKEATEASLELPIVSSLSEAIQSKTDMVWILKQNEASHKTIQDLTEELWREIFQNSILQITKRRFTELKDLLTYPISEFSQHLNSFRCLTIFRNGIFGSEQIHNKIERIVEYEISFRKFPISSVKLSESLYYEGLPLMITENDKTRKLFNGDVGMVLLIGNELRAVFLIQNKLLAFALDTLPKHEPAYFLTVHKSQGSEYDHVLLFLPSLEESESSELLSKQILYTAVTRARKKVILVGDPKTWEKGMKNSLARFSGLQI</sequence>
<dbReference type="PANTHER" id="PTHR43788">
    <property type="entry name" value="DNA2/NAM7 HELICASE FAMILY MEMBER"/>
    <property type="match status" value="1"/>
</dbReference>
<dbReference type="RefSeq" id="WP_108978206.1">
    <property type="nucleotide sequence ID" value="NZ_BFBB01000009.1"/>
</dbReference>
<feature type="binding site" evidence="3">
    <location>
        <begin position="141"/>
        <end position="148"/>
    </location>
    <ligand>
        <name>ATP</name>
        <dbReference type="ChEBI" id="CHEBI:30616"/>
    </ligand>
</feature>
<dbReference type="EC" id="5.6.2.3" evidence="3"/>
<keyword evidence="1 3" id="KW-0547">Nucleotide-binding</keyword>
<evidence type="ECO:0000259" key="4">
    <source>
        <dbReference type="Pfam" id="PF13538"/>
    </source>
</evidence>
<keyword evidence="6" id="KW-1185">Reference proteome</keyword>
<dbReference type="AlphaFoldDB" id="A0A2P2E4L0"/>